<accession>A0A8T1J872</accession>
<evidence type="ECO:0000313" key="1">
    <source>
        <dbReference type="EMBL" id="KAG3194721.1"/>
    </source>
</evidence>
<feature type="non-terminal residue" evidence="1">
    <location>
        <position position="112"/>
    </location>
</feature>
<protein>
    <submittedName>
        <fullName evidence="1">Uncharacterized protein</fullName>
    </submittedName>
</protein>
<proteinExistence type="predicted"/>
<comment type="caution">
    <text evidence="1">The sequence shown here is derived from an EMBL/GenBank/DDBJ whole genome shotgun (WGS) entry which is preliminary data.</text>
</comment>
<organism evidence="1 2">
    <name type="scientific">Phytophthora cactorum</name>
    <dbReference type="NCBI Taxonomy" id="29920"/>
    <lineage>
        <taxon>Eukaryota</taxon>
        <taxon>Sar</taxon>
        <taxon>Stramenopiles</taxon>
        <taxon>Oomycota</taxon>
        <taxon>Peronosporomycetes</taxon>
        <taxon>Peronosporales</taxon>
        <taxon>Peronosporaceae</taxon>
        <taxon>Phytophthora</taxon>
    </lineage>
</organism>
<evidence type="ECO:0000313" key="2">
    <source>
        <dbReference type="Proteomes" id="UP000760860"/>
    </source>
</evidence>
<gene>
    <name evidence="1" type="ORF">PC129_g24898</name>
</gene>
<dbReference type="AlphaFoldDB" id="A0A8T1J872"/>
<dbReference type="EMBL" id="RCMV01004474">
    <property type="protein sequence ID" value="KAG3194721.1"/>
    <property type="molecule type" value="Genomic_DNA"/>
</dbReference>
<dbReference type="VEuPathDB" id="FungiDB:PC110_g19616"/>
<reference evidence="1" key="1">
    <citation type="submission" date="2018-05" db="EMBL/GenBank/DDBJ databases">
        <title>Effector identification in a new, highly contiguous assembly of the strawberry crown rot pathogen Phytophthora cactorum.</title>
        <authorList>
            <person name="Armitage A.D."/>
            <person name="Nellist C.F."/>
            <person name="Bates H."/>
            <person name="Vickerstaff R.J."/>
            <person name="Harrison R.J."/>
        </authorList>
    </citation>
    <scope>NUCLEOTIDE SEQUENCE</scope>
    <source>
        <strain evidence="1">P421</strain>
    </source>
</reference>
<name>A0A8T1J872_9STRA</name>
<sequence length="112" mass="12804">MKDQTTKALAMKLQSQRFEDWKHSNTDPLKVFAFLKLDKHDILTNPGLTSWFNYLDDFNARKPSQGMTRMEALSNGLNDRGLAKVLEAGMQGRGKTKAIATKLEKQLFAEWE</sequence>
<dbReference type="Proteomes" id="UP000760860">
    <property type="component" value="Unassembled WGS sequence"/>
</dbReference>